<proteinExistence type="predicted"/>
<evidence type="ECO:0008006" key="3">
    <source>
        <dbReference type="Google" id="ProtNLM"/>
    </source>
</evidence>
<name>A0ABY4NLV7_9BURK</name>
<dbReference type="GeneID" id="96868574"/>
<accession>A0ABY4NLV7</accession>
<keyword evidence="2" id="KW-1185">Reference proteome</keyword>
<sequence length="483" mass="51974">MADYGVTPEGFVRPRLPEIRMEIIEELRRNLRVRGLPDDMETRPDSVTGIVIDTFAEREAALWEMGEGVYYAMYPGSASGASLDRAVSFSGVKRLKAERSRVYVVAYGLQGTQIPASAQIRHRSTQTIWRTTQNLTIGAEAAADVRITPLVQSSASYSVTVDGTPYVYTSGAGATMASVLAGLMAALAPSGLQIASDGATIRLVAVATLAVSVQLSSNLSFAEIGSPVLAETVDAIAEKAEPGDLDSIVTLVAGWARVVNLQLGAVGHQRETDAQLRARYRLGVFRFGAATLPSIGPNILNEVPGIRDIRVFNNQTDEIDAAGRKPHSVHVIADGGLDDDIAHAIYRFKSGGIDTNGAVTKVLDTSEGTQLIQFDRPQAVYVWVRAVVSLLPVDEQAFPPDGFGQIEKAILATGQEHTIGLDVRHQRFFCLIYGTRGIAQVDLKLAHSTDPDFVPRPTDYKAANIEIGDAQKALFDASRIEVT</sequence>
<dbReference type="EMBL" id="CP094619">
    <property type="protein sequence ID" value="UQN37352.1"/>
    <property type="molecule type" value="Genomic_DNA"/>
</dbReference>
<reference evidence="1 2" key="1">
    <citation type="journal article" date="2022" name="Int. J. Syst. Evol. Microbiol.">
        <title>Characterization of Alcaligenes aquatilis as a novel member of heterotrophic nitrifier-aerobic denitrifier and its performance in treating piggery wastewater.</title>
        <authorList>
            <person name="Cao X."/>
            <person name="Zhao B."/>
            <person name="Wu Y."/>
            <person name="Huang J."/>
            <person name="Wang H."/>
            <person name="Sun X."/>
            <person name="Li S."/>
        </authorList>
    </citation>
    <scope>NUCLEOTIDE SEQUENCE [LARGE SCALE GENOMIC DNA]</scope>
    <source>
        <strain evidence="1 2">AS1</strain>
    </source>
</reference>
<organism evidence="1 2">
    <name type="scientific">Alcaligenes aquatilis</name>
    <dbReference type="NCBI Taxonomy" id="323284"/>
    <lineage>
        <taxon>Bacteria</taxon>
        <taxon>Pseudomonadati</taxon>
        <taxon>Pseudomonadota</taxon>
        <taxon>Betaproteobacteria</taxon>
        <taxon>Burkholderiales</taxon>
        <taxon>Alcaligenaceae</taxon>
        <taxon>Alcaligenes</taxon>
    </lineage>
</organism>
<evidence type="ECO:0000313" key="1">
    <source>
        <dbReference type="EMBL" id="UQN37352.1"/>
    </source>
</evidence>
<dbReference type="RefSeq" id="WP_249462054.1">
    <property type="nucleotide sequence ID" value="NZ_CP094619.1"/>
</dbReference>
<dbReference type="Proteomes" id="UP000831759">
    <property type="component" value="Chromosome"/>
</dbReference>
<gene>
    <name evidence="1" type="ORF">MTR80_06500</name>
</gene>
<evidence type="ECO:0000313" key="2">
    <source>
        <dbReference type="Proteomes" id="UP000831759"/>
    </source>
</evidence>
<protein>
    <recommendedName>
        <fullName evidence="3">Baseplate protein J-like domain-containing protein</fullName>
    </recommendedName>
</protein>